<dbReference type="SUPFAM" id="SSF53328">
    <property type="entry name" value="Formyltransferase"/>
    <property type="match status" value="1"/>
</dbReference>
<dbReference type="InterPro" id="IPR036477">
    <property type="entry name" value="Formyl_transf_N_sf"/>
</dbReference>
<proteinExistence type="predicted"/>
<dbReference type="Proteomes" id="UP000668060">
    <property type="component" value="Unassembled WGS sequence"/>
</dbReference>
<reference evidence="2" key="1">
    <citation type="journal article" date="2021" name="Front. Mar. Sci.">
        <title>Genomes of Diverse Isolates of Prochlorococcus High-Light-Adapted Clade II in the Western Pacific Ocean.</title>
        <authorList>
            <person name="Yan W."/>
            <person name="Feng X."/>
            <person name="Zhang W."/>
            <person name="Nawaz M.Z."/>
            <person name="Luo T."/>
            <person name="Zhang R."/>
            <person name="Jiao N."/>
        </authorList>
    </citation>
    <scope>NUCLEOTIDE SEQUENCE</scope>
    <source>
        <strain evidence="2">CUG1433</strain>
    </source>
</reference>
<dbReference type="EMBL" id="JAEPLN010000001">
    <property type="protein sequence ID" value="MBO6971854.1"/>
    <property type="molecule type" value="Genomic_DNA"/>
</dbReference>
<dbReference type="AlphaFoldDB" id="A0A9D9G5U5"/>
<dbReference type="InterPro" id="IPR011034">
    <property type="entry name" value="Formyl_transferase-like_C_sf"/>
</dbReference>
<comment type="caution">
    <text evidence="2">The sequence shown here is derived from an EMBL/GenBank/DDBJ whole genome shotgun (WGS) entry which is preliminary data.</text>
</comment>
<dbReference type="GO" id="GO:0005829">
    <property type="term" value="C:cytosol"/>
    <property type="evidence" value="ECO:0007669"/>
    <property type="project" value="TreeGrafter"/>
</dbReference>
<evidence type="ECO:0000259" key="1">
    <source>
        <dbReference type="Pfam" id="PF00551"/>
    </source>
</evidence>
<evidence type="ECO:0000313" key="3">
    <source>
        <dbReference type="Proteomes" id="UP000668060"/>
    </source>
</evidence>
<dbReference type="PANTHER" id="PTHR11138">
    <property type="entry name" value="METHIONYL-TRNA FORMYLTRANSFERASE"/>
    <property type="match status" value="1"/>
</dbReference>
<organism evidence="2 3">
    <name type="scientific">Prochlorococcus marinus CUG1433</name>
    <dbReference type="NCBI Taxonomy" id="2774506"/>
    <lineage>
        <taxon>Bacteria</taxon>
        <taxon>Bacillati</taxon>
        <taxon>Cyanobacteriota</taxon>
        <taxon>Cyanophyceae</taxon>
        <taxon>Synechococcales</taxon>
        <taxon>Prochlorococcaceae</taxon>
        <taxon>Prochlorococcus</taxon>
    </lineage>
</organism>
<gene>
    <name evidence="2" type="ORF">JJ842_08010</name>
</gene>
<dbReference type="GO" id="GO:0004479">
    <property type="term" value="F:methionyl-tRNA formyltransferase activity"/>
    <property type="evidence" value="ECO:0007669"/>
    <property type="project" value="TreeGrafter"/>
</dbReference>
<dbReference type="Pfam" id="PF00551">
    <property type="entry name" value="Formyl_trans_N"/>
    <property type="match status" value="1"/>
</dbReference>
<feature type="domain" description="Formyl transferase N-terminal" evidence="1">
    <location>
        <begin position="57"/>
        <end position="169"/>
    </location>
</feature>
<dbReference type="Gene3D" id="3.40.50.12230">
    <property type="match status" value="1"/>
</dbReference>
<dbReference type="CDD" id="cd08369">
    <property type="entry name" value="FMT_core"/>
    <property type="match status" value="1"/>
</dbReference>
<accession>A0A9D9G5U5</accession>
<dbReference type="PANTHER" id="PTHR11138:SF5">
    <property type="entry name" value="METHIONYL-TRNA FORMYLTRANSFERASE, MITOCHONDRIAL"/>
    <property type="match status" value="1"/>
</dbReference>
<dbReference type="InterPro" id="IPR002376">
    <property type="entry name" value="Formyl_transf_N"/>
</dbReference>
<dbReference type="SUPFAM" id="SSF50486">
    <property type="entry name" value="FMT C-terminal domain-like"/>
    <property type="match status" value="1"/>
</dbReference>
<evidence type="ECO:0000313" key="2">
    <source>
        <dbReference type="EMBL" id="MBO6971854.1"/>
    </source>
</evidence>
<protein>
    <recommendedName>
        <fullName evidence="1">Formyl transferase N-terminal domain-containing protein</fullName>
    </recommendedName>
</protein>
<name>A0A9D9G5U5_PROMR</name>
<sequence>MKNIETRKDHTYKVIFFGSESAGLRCLKFLIKQNNIKISFLITNEKGISNKAFFKIARENNICIISKVELLEKINQSIIIRNQIDFILSVFSPFIVDDLILNHTKYGGYNLHPGRLPEYAGLNPTSWSIYNNEKYHEVTLHKMNNIIDGGEIVDSKRIEISKEETAISLLIKSTNEGITLIKDFIMFLTQDNIGNISTKKQDLKKRKYYTNTNPLSQPIDWNESINKIDRIFRSSYFGIKRSPWGFPKTLVDDQIVELKNYKFFKCQQNESIGKVLYISGNLIEIAFKNGIIKAEIVNGDNIIE</sequence>